<comment type="pathway">
    <text evidence="1">Porphyrin-containing compound metabolism; siroheme biosynthesis; sirohydrochlorin from precorrin-2: step 1/1.</text>
</comment>
<keyword evidence="5" id="KW-0627">Porphyrin biosynthesis</keyword>
<dbReference type="NCBIfam" id="TIGR01470">
    <property type="entry name" value="cysG_Nterm"/>
    <property type="match status" value="1"/>
</dbReference>
<evidence type="ECO:0000313" key="7">
    <source>
        <dbReference type="EMBL" id="MCZ0861518.1"/>
    </source>
</evidence>
<evidence type="ECO:0000256" key="6">
    <source>
        <dbReference type="ARBA" id="ARBA00047561"/>
    </source>
</evidence>
<dbReference type="RefSeq" id="WP_268925708.1">
    <property type="nucleotide sequence ID" value="NZ_JAPTGB010000027.1"/>
</dbReference>
<dbReference type="Pfam" id="PF13241">
    <property type="entry name" value="NAD_binding_7"/>
    <property type="match status" value="1"/>
</dbReference>
<evidence type="ECO:0000256" key="3">
    <source>
        <dbReference type="ARBA" id="ARBA00023002"/>
    </source>
</evidence>
<proteinExistence type="predicted"/>
<dbReference type="EMBL" id="JAPTGB010000027">
    <property type="protein sequence ID" value="MCZ0861518.1"/>
    <property type="molecule type" value="Genomic_DNA"/>
</dbReference>
<dbReference type="InterPro" id="IPR006367">
    <property type="entry name" value="Sirohaem_synthase_N"/>
</dbReference>
<dbReference type="Gene3D" id="3.40.50.720">
    <property type="entry name" value="NAD(P)-binding Rossmann-like Domain"/>
    <property type="match status" value="1"/>
</dbReference>
<dbReference type="PANTHER" id="PTHR35330:SF1">
    <property type="entry name" value="SIROHEME BIOSYNTHESIS PROTEIN MET8"/>
    <property type="match status" value="1"/>
</dbReference>
<dbReference type="EC" id="1.3.1.76" evidence="2"/>
<name>A0ABT4IIE8_9EURY</name>
<dbReference type="Proteomes" id="UP001141422">
    <property type="component" value="Unassembled WGS sequence"/>
</dbReference>
<evidence type="ECO:0000256" key="1">
    <source>
        <dbReference type="ARBA" id="ARBA00005010"/>
    </source>
</evidence>
<evidence type="ECO:0000256" key="4">
    <source>
        <dbReference type="ARBA" id="ARBA00023027"/>
    </source>
</evidence>
<dbReference type="SUPFAM" id="SSF51735">
    <property type="entry name" value="NAD(P)-binding Rossmann-fold domains"/>
    <property type="match status" value="1"/>
</dbReference>
<dbReference type="PANTHER" id="PTHR35330">
    <property type="entry name" value="SIROHEME BIOSYNTHESIS PROTEIN MET8"/>
    <property type="match status" value="1"/>
</dbReference>
<reference evidence="7" key="1">
    <citation type="submission" date="2022-12" db="EMBL/GenBank/DDBJ databases">
        <title>Isolation and characterisation of novel Methanocorpusculum spp. from native Australian herbivores indicates the genus is ancestrally host-associated.</title>
        <authorList>
            <person name="Volmer J.G."/>
            <person name="Soo R.M."/>
            <person name="Evans P.N."/>
            <person name="Hoedt E.C."/>
            <person name="Astorga Alsina A.L."/>
            <person name="Woodcroft B.J."/>
            <person name="Tyson G.W."/>
            <person name="Hugenholtz P."/>
            <person name="Morrison M."/>
        </authorList>
    </citation>
    <scope>NUCLEOTIDE SEQUENCE</scope>
    <source>
        <strain evidence="7">MG</strain>
    </source>
</reference>
<organism evidence="7 8">
    <name type="scientific">Methanocorpusculum petauri</name>
    <dbReference type="NCBI Taxonomy" id="3002863"/>
    <lineage>
        <taxon>Archaea</taxon>
        <taxon>Methanobacteriati</taxon>
        <taxon>Methanobacteriota</taxon>
        <taxon>Stenosarchaea group</taxon>
        <taxon>Methanomicrobia</taxon>
        <taxon>Methanomicrobiales</taxon>
        <taxon>Methanocorpusculaceae</taxon>
        <taxon>Methanocorpusculum</taxon>
    </lineage>
</organism>
<gene>
    <name evidence="7" type="ORF">O0S10_09860</name>
</gene>
<dbReference type="SUPFAM" id="SSF75615">
    <property type="entry name" value="Siroheme synthase middle domains-like"/>
    <property type="match status" value="1"/>
</dbReference>
<dbReference type="InterPro" id="IPR042518">
    <property type="entry name" value="SirC_C"/>
</dbReference>
<dbReference type="InterPro" id="IPR036291">
    <property type="entry name" value="NAD(P)-bd_dom_sf"/>
</dbReference>
<evidence type="ECO:0000313" key="8">
    <source>
        <dbReference type="Proteomes" id="UP001141422"/>
    </source>
</evidence>
<keyword evidence="8" id="KW-1185">Reference proteome</keyword>
<sequence>MIPLMLDLSAKRILIFGAGAVGVRKARHFTGCRMTFVSRSISPDVFALPQTSIKQMDVADAEDDDLVNLIEKHDIIIAALSDAGQNERIIRFAKTAGKWYNSATGGDANFLIPSTVQGEEYTITISTSGRAPVVPRFIREDLEERYQGLDNMIRLLAALREQLKETVPEQEKRAEILRSILHDETIRQRCRENRNADDLVAGHL</sequence>
<keyword evidence="3" id="KW-0560">Oxidoreductase</keyword>
<dbReference type="Gene3D" id="1.10.8.610">
    <property type="entry name" value="SirC, precorrin-2 dehydrogenase, C-terminal helical domain-like"/>
    <property type="match status" value="1"/>
</dbReference>
<evidence type="ECO:0000256" key="5">
    <source>
        <dbReference type="ARBA" id="ARBA00023244"/>
    </source>
</evidence>
<protein>
    <recommendedName>
        <fullName evidence="2">precorrin-2 dehydrogenase</fullName>
        <ecNumber evidence="2">1.3.1.76</ecNumber>
    </recommendedName>
</protein>
<dbReference type="InterPro" id="IPR028161">
    <property type="entry name" value="Met8-like"/>
</dbReference>
<accession>A0ABT4IIE8</accession>
<comment type="catalytic activity">
    <reaction evidence="6">
        <text>precorrin-2 + NAD(+) = sirohydrochlorin + NADH + 2 H(+)</text>
        <dbReference type="Rhea" id="RHEA:15613"/>
        <dbReference type="ChEBI" id="CHEBI:15378"/>
        <dbReference type="ChEBI" id="CHEBI:57540"/>
        <dbReference type="ChEBI" id="CHEBI:57945"/>
        <dbReference type="ChEBI" id="CHEBI:58351"/>
        <dbReference type="ChEBI" id="CHEBI:58827"/>
        <dbReference type="EC" id="1.3.1.76"/>
    </reaction>
</comment>
<evidence type="ECO:0000256" key="2">
    <source>
        <dbReference type="ARBA" id="ARBA00012400"/>
    </source>
</evidence>
<comment type="caution">
    <text evidence="7">The sequence shown here is derived from an EMBL/GenBank/DDBJ whole genome shotgun (WGS) entry which is preliminary data.</text>
</comment>
<keyword evidence="4" id="KW-0520">NAD</keyword>